<dbReference type="EMBL" id="MU001768">
    <property type="protein sequence ID" value="KAF2799198.1"/>
    <property type="molecule type" value="Genomic_DNA"/>
</dbReference>
<accession>A0A6A6XSH2</accession>
<dbReference type="PANTHER" id="PTHR38846:SF1">
    <property type="entry name" value="C3H1-TYPE DOMAIN-CONTAINING PROTEIN"/>
    <property type="match status" value="1"/>
</dbReference>
<evidence type="ECO:0000256" key="3">
    <source>
        <dbReference type="ARBA" id="ARBA00022833"/>
    </source>
</evidence>
<dbReference type="SMART" id="SM00356">
    <property type="entry name" value="ZnF_C3H1"/>
    <property type="match status" value="1"/>
</dbReference>
<dbReference type="Proteomes" id="UP000799757">
    <property type="component" value="Unassembled WGS sequence"/>
</dbReference>
<keyword evidence="3 4" id="KW-0862">Zinc</keyword>
<dbReference type="PANTHER" id="PTHR38846">
    <property type="entry name" value="C3H1-TYPE DOMAIN-CONTAINING PROTEIN"/>
    <property type="match status" value="1"/>
</dbReference>
<name>A0A6A6XSH2_9PLEO</name>
<dbReference type="InterPro" id="IPR036855">
    <property type="entry name" value="Znf_CCCH_sf"/>
</dbReference>
<evidence type="ECO:0000256" key="1">
    <source>
        <dbReference type="ARBA" id="ARBA00022723"/>
    </source>
</evidence>
<protein>
    <recommendedName>
        <fullName evidence="5">C3H1-type domain-containing protein</fullName>
    </recommendedName>
</protein>
<evidence type="ECO:0000256" key="2">
    <source>
        <dbReference type="ARBA" id="ARBA00022771"/>
    </source>
</evidence>
<dbReference type="AlphaFoldDB" id="A0A6A6XSH2"/>
<dbReference type="Gene3D" id="6.10.250.3220">
    <property type="match status" value="1"/>
</dbReference>
<dbReference type="PROSITE" id="PS50103">
    <property type="entry name" value="ZF_C3H1"/>
    <property type="match status" value="1"/>
</dbReference>
<feature type="domain" description="C3H1-type" evidence="5">
    <location>
        <begin position="6"/>
        <end position="34"/>
    </location>
</feature>
<dbReference type="InterPro" id="IPR000571">
    <property type="entry name" value="Znf_CCCH"/>
</dbReference>
<evidence type="ECO:0000259" key="5">
    <source>
        <dbReference type="PROSITE" id="PS50103"/>
    </source>
</evidence>
<organism evidence="6 7">
    <name type="scientific">Melanomma pulvis-pyrius CBS 109.77</name>
    <dbReference type="NCBI Taxonomy" id="1314802"/>
    <lineage>
        <taxon>Eukaryota</taxon>
        <taxon>Fungi</taxon>
        <taxon>Dikarya</taxon>
        <taxon>Ascomycota</taxon>
        <taxon>Pezizomycotina</taxon>
        <taxon>Dothideomycetes</taxon>
        <taxon>Pleosporomycetidae</taxon>
        <taxon>Pleosporales</taxon>
        <taxon>Melanommataceae</taxon>
        <taxon>Melanomma</taxon>
    </lineage>
</organism>
<proteinExistence type="predicted"/>
<dbReference type="SUPFAM" id="SSF90229">
    <property type="entry name" value="CCCH zinc finger"/>
    <property type="match status" value="1"/>
</dbReference>
<dbReference type="GO" id="GO:0008270">
    <property type="term" value="F:zinc ion binding"/>
    <property type="evidence" value="ECO:0007669"/>
    <property type="project" value="UniProtKB-KW"/>
</dbReference>
<feature type="zinc finger region" description="C3H1-type" evidence="4">
    <location>
        <begin position="6"/>
        <end position="34"/>
    </location>
</feature>
<keyword evidence="1 4" id="KW-0479">Metal-binding</keyword>
<keyword evidence="7" id="KW-1185">Reference proteome</keyword>
<dbReference type="OrthoDB" id="6105938at2759"/>
<keyword evidence="2 4" id="KW-0863">Zinc-finger</keyword>
<evidence type="ECO:0000313" key="7">
    <source>
        <dbReference type="Proteomes" id="UP000799757"/>
    </source>
</evidence>
<sequence length="195" mass="22611">MPGTQNRRTGVCHQFSDFGCCTYGDSCKFRHVSSKRVGQSQSFRKYPEFNYCKGEPIVQEFYRMCDYFEWEKEDIEKKTAHEDFKTAMVLTFNSLYGTDVDDIDSWHKLCVALDIDPLPEGLKECQRAVQKVHVNIVDLVDTRGEQVEIFDSLEDLQDYTIETGKFFPKQSAYAGGVLKALLREILGERRSGYRR</sequence>
<gene>
    <name evidence="6" type="ORF">K505DRAFT_346036</name>
</gene>
<evidence type="ECO:0000313" key="6">
    <source>
        <dbReference type="EMBL" id="KAF2799198.1"/>
    </source>
</evidence>
<reference evidence="6" key="1">
    <citation type="journal article" date="2020" name="Stud. Mycol.">
        <title>101 Dothideomycetes genomes: a test case for predicting lifestyles and emergence of pathogens.</title>
        <authorList>
            <person name="Haridas S."/>
            <person name="Albert R."/>
            <person name="Binder M."/>
            <person name="Bloem J."/>
            <person name="Labutti K."/>
            <person name="Salamov A."/>
            <person name="Andreopoulos B."/>
            <person name="Baker S."/>
            <person name="Barry K."/>
            <person name="Bills G."/>
            <person name="Bluhm B."/>
            <person name="Cannon C."/>
            <person name="Castanera R."/>
            <person name="Culley D."/>
            <person name="Daum C."/>
            <person name="Ezra D."/>
            <person name="Gonzalez J."/>
            <person name="Henrissat B."/>
            <person name="Kuo A."/>
            <person name="Liang C."/>
            <person name="Lipzen A."/>
            <person name="Lutzoni F."/>
            <person name="Magnuson J."/>
            <person name="Mondo S."/>
            <person name="Nolan M."/>
            <person name="Ohm R."/>
            <person name="Pangilinan J."/>
            <person name="Park H.-J."/>
            <person name="Ramirez L."/>
            <person name="Alfaro M."/>
            <person name="Sun H."/>
            <person name="Tritt A."/>
            <person name="Yoshinaga Y."/>
            <person name="Zwiers L.-H."/>
            <person name="Turgeon B."/>
            <person name="Goodwin S."/>
            <person name="Spatafora J."/>
            <person name="Crous P."/>
            <person name="Grigoriev I."/>
        </authorList>
    </citation>
    <scope>NUCLEOTIDE SEQUENCE</scope>
    <source>
        <strain evidence="6">CBS 109.77</strain>
    </source>
</reference>
<evidence type="ECO:0000256" key="4">
    <source>
        <dbReference type="PROSITE-ProRule" id="PRU00723"/>
    </source>
</evidence>